<evidence type="ECO:0000313" key="1">
    <source>
        <dbReference type="EMBL" id="KAH7557469.1"/>
    </source>
</evidence>
<dbReference type="EMBL" id="JAFEMO010000011">
    <property type="protein sequence ID" value="KAH7557469.1"/>
    <property type="molecule type" value="Genomic_DNA"/>
</dbReference>
<accession>A0ABQ8HFR8</accession>
<proteinExistence type="predicted"/>
<dbReference type="Proteomes" id="UP000827721">
    <property type="component" value="Unassembled WGS sequence"/>
</dbReference>
<protein>
    <submittedName>
        <fullName evidence="1">Uncharacterized protein</fullName>
    </submittedName>
</protein>
<organism evidence="1 2">
    <name type="scientific">Xanthoceras sorbifolium</name>
    <dbReference type="NCBI Taxonomy" id="99658"/>
    <lineage>
        <taxon>Eukaryota</taxon>
        <taxon>Viridiplantae</taxon>
        <taxon>Streptophyta</taxon>
        <taxon>Embryophyta</taxon>
        <taxon>Tracheophyta</taxon>
        <taxon>Spermatophyta</taxon>
        <taxon>Magnoliopsida</taxon>
        <taxon>eudicotyledons</taxon>
        <taxon>Gunneridae</taxon>
        <taxon>Pentapetalae</taxon>
        <taxon>rosids</taxon>
        <taxon>malvids</taxon>
        <taxon>Sapindales</taxon>
        <taxon>Sapindaceae</taxon>
        <taxon>Xanthoceroideae</taxon>
        <taxon>Xanthoceras</taxon>
    </lineage>
</organism>
<keyword evidence="2" id="KW-1185">Reference proteome</keyword>
<reference evidence="1 2" key="1">
    <citation type="submission" date="2021-02" db="EMBL/GenBank/DDBJ databases">
        <title>Plant Genome Project.</title>
        <authorList>
            <person name="Zhang R.-G."/>
        </authorList>
    </citation>
    <scope>NUCLEOTIDE SEQUENCE [LARGE SCALE GENOMIC DNA]</scope>
    <source>
        <tissue evidence="1">Leaves</tissue>
    </source>
</reference>
<sequence>MLVALDPDLGVLSQKGDFLQTEVVGGLRRGRWKRLAREGMVIDSRSDSAAMRGNRMVLIYKDWVLMVRKVRSGTTIAIYKDRWIPRPSTFLVLSPPMLHDCATVYQLKYLSGSWNVGLIRFSFMPMDAEAILSISTSASFVPNLLCWHFENKMVFFD</sequence>
<evidence type="ECO:0000313" key="2">
    <source>
        <dbReference type="Proteomes" id="UP000827721"/>
    </source>
</evidence>
<gene>
    <name evidence="1" type="ORF">JRO89_XS11G0160800</name>
</gene>
<name>A0ABQ8HFR8_9ROSI</name>
<comment type="caution">
    <text evidence="1">The sequence shown here is derived from an EMBL/GenBank/DDBJ whole genome shotgun (WGS) entry which is preliminary data.</text>
</comment>